<accession>A0A5J6J2K5</accession>
<dbReference type="PANTHER" id="PTHR23028">
    <property type="entry name" value="ACETYLTRANSFERASE"/>
    <property type="match status" value="1"/>
</dbReference>
<feature type="transmembrane region" description="Helical" evidence="2">
    <location>
        <begin position="282"/>
        <end position="299"/>
    </location>
</feature>
<feature type="transmembrane region" description="Helical" evidence="2">
    <location>
        <begin position="233"/>
        <end position="252"/>
    </location>
</feature>
<name>A0A5J6J2K5_STRVI</name>
<feature type="transmembrane region" description="Helical" evidence="2">
    <location>
        <begin position="177"/>
        <end position="195"/>
    </location>
</feature>
<feature type="transmembrane region" description="Helical" evidence="2">
    <location>
        <begin position="372"/>
        <end position="390"/>
    </location>
</feature>
<keyword evidence="4" id="KW-0012">Acyltransferase</keyword>
<dbReference type="EMBL" id="CP023692">
    <property type="protein sequence ID" value="QEV44745.1"/>
    <property type="molecule type" value="Genomic_DNA"/>
</dbReference>
<evidence type="ECO:0000313" key="5">
    <source>
        <dbReference type="Proteomes" id="UP000325563"/>
    </source>
</evidence>
<keyword evidence="2" id="KW-0472">Membrane</keyword>
<feature type="transmembrane region" description="Helical" evidence="2">
    <location>
        <begin position="311"/>
        <end position="329"/>
    </location>
</feature>
<feature type="transmembrane region" description="Helical" evidence="2">
    <location>
        <begin position="81"/>
        <end position="103"/>
    </location>
</feature>
<dbReference type="Pfam" id="PF01757">
    <property type="entry name" value="Acyl_transf_3"/>
    <property type="match status" value="1"/>
</dbReference>
<evidence type="ECO:0000256" key="2">
    <source>
        <dbReference type="SAM" id="Phobius"/>
    </source>
</evidence>
<feature type="transmembrane region" description="Helical" evidence="2">
    <location>
        <begin position="207"/>
        <end position="227"/>
    </location>
</feature>
<keyword evidence="5" id="KW-1185">Reference proteome</keyword>
<dbReference type="GO" id="GO:0000271">
    <property type="term" value="P:polysaccharide biosynthetic process"/>
    <property type="evidence" value="ECO:0007669"/>
    <property type="project" value="TreeGrafter"/>
</dbReference>
<feature type="domain" description="Acyltransferase 3" evidence="3">
    <location>
        <begin position="51"/>
        <end position="424"/>
    </location>
</feature>
<dbReference type="KEGG" id="svn:CP980_06455"/>
<feature type="transmembrane region" description="Helical" evidence="2">
    <location>
        <begin position="124"/>
        <end position="142"/>
    </location>
</feature>
<feature type="region of interest" description="Disordered" evidence="1">
    <location>
        <begin position="442"/>
        <end position="484"/>
    </location>
</feature>
<keyword evidence="2" id="KW-0812">Transmembrane</keyword>
<organism evidence="4 5">
    <name type="scientific">Streptomyces vinaceus</name>
    <dbReference type="NCBI Taxonomy" id="1960"/>
    <lineage>
        <taxon>Bacteria</taxon>
        <taxon>Bacillati</taxon>
        <taxon>Actinomycetota</taxon>
        <taxon>Actinomycetes</taxon>
        <taxon>Kitasatosporales</taxon>
        <taxon>Streptomycetaceae</taxon>
        <taxon>Streptomyces</taxon>
    </lineage>
</organism>
<dbReference type="InterPro" id="IPR002656">
    <property type="entry name" value="Acyl_transf_3_dom"/>
</dbReference>
<gene>
    <name evidence="4" type="ORF">CP980_06455</name>
</gene>
<feature type="transmembrane region" description="Helical" evidence="2">
    <location>
        <begin position="345"/>
        <end position="363"/>
    </location>
</feature>
<reference evidence="4 5" key="1">
    <citation type="submission" date="2017-09" db="EMBL/GenBank/DDBJ databases">
        <authorList>
            <person name="Lee N."/>
            <person name="Cho B.-K."/>
        </authorList>
    </citation>
    <scope>NUCLEOTIDE SEQUENCE [LARGE SCALE GENOMIC DNA]</scope>
    <source>
        <strain evidence="4 5">ATCC 27476</strain>
    </source>
</reference>
<dbReference type="Proteomes" id="UP000325563">
    <property type="component" value="Chromosome"/>
</dbReference>
<dbReference type="PANTHER" id="PTHR23028:SF131">
    <property type="entry name" value="BLR2367 PROTEIN"/>
    <property type="match status" value="1"/>
</dbReference>
<keyword evidence="2" id="KW-1133">Transmembrane helix</keyword>
<evidence type="ECO:0000313" key="4">
    <source>
        <dbReference type="EMBL" id="QEV44745.1"/>
    </source>
</evidence>
<feature type="compositionally biased region" description="Basic and acidic residues" evidence="1">
    <location>
        <begin position="463"/>
        <end position="476"/>
    </location>
</feature>
<dbReference type="GO" id="GO:0016020">
    <property type="term" value="C:membrane"/>
    <property type="evidence" value="ECO:0007669"/>
    <property type="project" value="TreeGrafter"/>
</dbReference>
<proteinExistence type="predicted"/>
<evidence type="ECO:0000259" key="3">
    <source>
        <dbReference type="Pfam" id="PF01757"/>
    </source>
</evidence>
<dbReference type="GO" id="GO:0016747">
    <property type="term" value="F:acyltransferase activity, transferring groups other than amino-acyl groups"/>
    <property type="evidence" value="ECO:0007669"/>
    <property type="project" value="InterPro"/>
</dbReference>
<feature type="transmembrane region" description="Helical" evidence="2">
    <location>
        <begin position="259"/>
        <end position="276"/>
    </location>
</feature>
<dbReference type="InterPro" id="IPR050879">
    <property type="entry name" value="Acyltransferase_3"/>
</dbReference>
<feature type="transmembrane region" description="Helical" evidence="2">
    <location>
        <begin position="410"/>
        <end position="431"/>
    </location>
</feature>
<keyword evidence="4" id="KW-0808">Transferase</keyword>
<protein>
    <submittedName>
        <fullName evidence="4">Acyltransferase</fullName>
    </submittedName>
</protein>
<sequence>MFRPSRPRSFREGGGNGRTWVRVPAVKTLIFPLARRGAATAPSPAAGARLGWLDALRGIAALVVVLHHFDVLRMLPFGGMVWRNFDLGLFGVMLFFIVSGYIIPASLERRGDVRGFWIGRLFRIYPAVIVAFVAAMMMLPAGDGSVALLRTGDDLASLVANGLMLQDMLGVINGMNVTWTLSYEMVFYFFVTALFTRGLHRPSAPIAVGFAGAALAIGTALAPQILLTQLGSVRLLLLIATPIVLLGFWGVLSGNRRATAAGALLLGALGLVLATLNSRAVAFETLMIFATMFAGTVVYRAQHGTVRRVPALLACGSVVLAGVLVGWLYNRNGVQDSTWTSGWKAWSLSYLAAWILFGVFFLLRGRRFPRPLTWLGAISFSMYLLHFPLLRTIGPPLGVPPMPESTLGKIAWTAIFLTVLMAASHLMYRLVELPAQRLGKRVQQAANRRRPAAAPEGVPPRPAEGRGRETAARTPDEAASASRG</sequence>
<evidence type="ECO:0000256" key="1">
    <source>
        <dbReference type="SAM" id="MobiDB-lite"/>
    </source>
</evidence>
<dbReference type="AlphaFoldDB" id="A0A5J6J2K5"/>